<accession>A0A7I8VM16</accession>
<dbReference type="AlphaFoldDB" id="A0A7I8VM16"/>
<feature type="chain" id="PRO_5029537010" evidence="1">
    <location>
        <begin position="18"/>
        <end position="196"/>
    </location>
</feature>
<sequence>MRLFFLVAVLFKFTCLGLKFQPENANVTLRDIGYLNLTILFTTKQLDNFEFQVFRADSDVLDLSSGEKSTIINSTVFFPLKIQPKTLGRTSLVFYGHNSSNSTFRINEAFNITVVRGDENGDAGKFLEIISTSLILIAVGGCGAVVNGDIVLRLIRRPTCLGVALLCRFAFLPAVSMRVRAKESSLNHSFGLLDIL</sequence>
<proteinExistence type="predicted"/>
<keyword evidence="1" id="KW-0732">Signal</keyword>
<dbReference type="Proteomes" id="UP000549394">
    <property type="component" value="Unassembled WGS sequence"/>
</dbReference>
<reference evidence="2 3" key="1">
    <citation type="submission" date="2020-08" db="EMBL/GenBank/DDBJ databases">
        <authorList>
            <person name="Hejnol A."/>
        </authorList>
    </citation>
    <scope>NUCLEOTIDE SEQUENCE [LARGE SCALE GENOMIC DNA]</scope>
</reference>
<name>A0A7I8VM16_9ANNE</name>
<dbReference type="EMBL" id="CAJFCJ010000006">
    <property type="protein sequence ID" value="CAD5116774.1"/>
    <property type="molecule type" value="Genomic_DNA"/>
</dbReference>
<gene>
    <name evidence="2" type="ORF">DGYR_LOCUS5368</name>
</gene>
<organism evidence="2 3">
    <name type="scientific">Dimorphilus gyrociliatus</name>
    <dbReference type="NCBI Taxonomy" id="2664684"/>
    <lineage>
        <taxon>Eukaryota</taxon>
        <taxon>Metazoa</taxon>
        <taxon>Spiralia</taxon>
        <taxon>Lophotrochozoa</taxon>
        <taxon>Annelida</taxon>
        <taxon>Polychaeta</taxon>
        <taxon>Polychaeta incertae sedis</taxon>
        <taxon>Dinophilidae</taxon>
        <taxon>Dimorphilus</taxon>
    </lineage>
</organism>
<feature type="signal peptide" evidence="1">
    <location>
        <begin position="1"/>
        <end position="17"/>
    </location>
</feature>
<protein>
    <submittedName>
        <fullName evidence="2">Uncharacterized protein</fullName>
    </submittedName>
</protein>
<evidence type="ECO:0000313" key="3">
    <source>
        <dbReference type="Proteomes" id="UP000549394"/>
    </source>
</evidence>
<comment type="caution">
    <text evidence="2">The sequence shown here is derived from an EMBL/GenBank/DDBJ whole genome shotgun (WGS) entry which is preliminary data.</text>
</comment>
<evidence type="ECO:0000313" key="2">
    <source>
        <dbReference type="EMBL" id="CAD5116774.1"/>
    </source>
</evidence>
<keyword evidence="3" id="KW-1185">Reference proteome</keyword>
<evidence type="ECO:0000256" key="1">
    <source>
        <dbReference type="SAM" id="SignalP"/>
    </source>
</evidence>